<protein>
    <submittedName>
        <fullName evidence="2">DUF1559 domain-containing protein</fullName>
    </submittedName>
</protein>
<dbReference type="InterPro" id="IPR027558">
    <property type="entry name" value="Pre_pil_HX9DG_C"/>
</dbReference>
<dbReference type="PANTHER" id="PTHR30093">
    <property type="entry name" value="GENERAL SECRETION PATHWAY PROTEIN G"/>
    <property type="match status" value="1"/>
</dbReference>
<dbReference type="RefSeq" id="WP_406698612.1">
    <property type="nucleotide sequence ID" value="NZ_CP155447.1"/>
</dbReference>
<dbReference type="InterPro" id="IPR012902">
    <property type="entry name" value="N_methyl_site"/>
</dbReference>
<sequence length="327" mass="34547">MRARRGFTLIELLVVIAIIAVLIALLLPAVQAAREAARRSQCINNLKQLGLALHNYESTHAAFTFAGANYGWCNAGTPIPNHRGESLMNLNGIATLLPYMEQTAIFNTVNFSLPASDLAAGNGGATTTQAVVPGSAAANSTAATTLISILICPSDAGEKLSKAGNFYSPVTGSTVRGFKTSYDFANYATYTCNQWAGAPPQSRMMFGENSNATIASVKDGTSNTIAMMEKTFDVYNGDSSAWFYRGWVETGVDPSMGINKWTYPSTPSSRLIGRLGSWGWAGSLHPGGANALRGDGSVVFLKESADIVLLSKLSLMADGGIVSSDSY</sequence>
<evidence type="ECO:0000313" key="2">
    <source>
        <dbReference type="EMBL" id="XBH05762.1"/>
    </source>
</evidence>
<proteinExistence type="predicted"/>
<dbReference type="AlphaFoldDB" id="A0AAU7CLE5"/>
<name>A0AAU7CLE5_9BACT</name>
<dbReference type="NCBIfam" id="TIGR04294">
    <property type="entry name" value="pre_pil_HX9DG"/>
    <property type="match status" value="1"/>
</dbReference>
<organism evidence="2">
    <name type="scientific">Singulisphaera sp. Ch08</name>
    <dbReference type="NCBI Taxonomy" id="3120278"/>
    <lineage>
        <taxon>Bacteria</taxon>
        <taxon>Pseudomonadati</taxon>
        <taxon>Planctomycetota</taxon>
        <taxon>Planctomycetia</taxon>
        <taxon>Isosphaerales</taxon>
        <taxon>Isosphaeraceae</taxon>
        <taxon>Singulisphaera</taxon>
    </lineage>
</organism>
<feature type="domain" description="DUF1559" evidence="1">
    <location>
        <begin position="31"/>
        <end position="306"/>
    </location>
</feature>
<dbReference type="InterPro" id="IPR045584">
    <property type="entry name" value="Pilin-like"/>
</dbReference>
<dbReference type="PANTHER" id="PTHR30093:SF2">
    <property type="entry name" value="TYPE II SECRETION SYSTEM PROTEIN H"/>
    <property type="match status" value="1"/>
</dbReference>
<gene>
    <name evidence="2" type="ORF">V5E97_06975</name>
</gene>
<dbReference type="SUPFAM" id="SSF54523">
    <property type="entry name" value="Pili subunits"/>
    <property type="match status" value="1"/>
</dbReference>
<accession>A0AAU7CLE5</accession>
<dbReference type="InterPro" id="IPR011453">
    <property type="entry name" value="DUF1559"/>
</dbReference>
<dbReference type="NCBIfam" id="TIGR02532">
    <property type="entry name" value="IV_pilin_GFxxxE"/>
    <property type="match status" value="1"/>
</dbReference>
<dbReference type="Gene3D" id="3.30.700.10">
    <property type="entry name" value="Glycoprotein, Type 4 Pilin"/>
    <property type="match status" value="1"/>
</dbReference>
<dbReference type="Pfam" id="PF07596">
    <property type="entry name" value="SBP_bac_10"/>
    <property type="match status" value="1"/>
</dbReference>
<reference evidence="2" key="1">
    <citation type="submission" date="2024-05" db="EMBL/GenBank/DDBJ databases">
        <title>Planctomycetes of the genus Singulisphaera possess chitinolytic capabilities.</title>
        <authorList>
            <person name="Ivanova A."/>
        </authorList>
    </citation>
    <scope>NUCLEOTIDE SEQUENCE</scope>
    <source>
        <strain evidence="2">Ch08T</strain>
    </source>
</reference>
<evidence type="ECO:0000259" key="1">
    <source>
        <dbReference type="Pfam" id="PF07596"/>
    </source>
</evidence>
<dbReference type="Pfam" id="PF07963">
    <property type="entry name" value="N_methyl"/>
    <property type="match status" value="1"/>
</dbReference>
<dbReference type="PROSITE" id="PS00409">
    <property type="entry name" value="PROKAR_NTER_METHYL"/>
    <property type="match status" value="1"/>
</dbReference>
<dbReference type="EMBL" id="CP155447">
    <property type="protein sequence ID" value="XBH05762.1"/>
    <property type="molecule type" value="Genomic_DNA"/>
</dbReference>